<dbReference type="PANTHER" id="PTHR10026">
    <property type="entry name" value="CYCLIN"/>
    <property type="match status" value="1"/>
</dbReference>
<evidence type="ECO:0000256" key="2">
    <source>
        <dbReference type="SAM" id="MobiDB-lite"/>
    </source>
</evidence>
<dbReference type="Proteomes" id="UP000009328">
    <property type="component" value="Unassembled WGS sequence"/>
</dbReference>
<feature type="compositionally biased region" description="Basic and acidic residues" evidence="2">
    <location>
        <begin position="567"/>
        <end position="580"/>
    </location>
</feature>
<evidence type="ECO:0000313" key="5">
    <source>
        <dbReference type="Proteomes" id="UP000009328"/>
    </source>
</evidence>
<dbReference type="SUPFAM" id="SSF47954">
    <property type="entry name" value="Cyclin-like"/>
    <property type="match status" value="1"/>
</dbReference>
<feature type="region of interest" description="Disordered" evidence="2">
    <location>
        <begin position="295"/>
        <end position="645"/>
    </location>
</feature>
<dbReference type="STRING" id="1206466.K0KCL3"/>
<feature type="compositionally biased region" description="Basic and acidic residues" evidence="2">
    <location>
        <begin position="421"/>
        <end position="446"/>
    </location>
</feature>
<feature type="compositionally biased region" description="Low complexity" evidence="2">
    <location>
        <begin position="520"/>
        <end position="533"/>
    </location>
</feature>
<accession>K0KCL3</accession>
<comment type="caution">
    <text evidence="4">The sequence shown here is derived from an EMBL/GenBank/DDBJ whole genome shotgun (WGS) entry which is preliminary data.</text>
</comment>
<dbReference type="EMBL" id="CAIF01000052">
    <property type="protein sequence ID" value="CCH42805.1"/>
    <property type="molecule type" value="Genomic_DNA"/>
</dbReference>
<feature type="domain" description="Cyclin-like" evidence="3">
    <location>
        <begin position="68"/>
        <end position="168"/>
    </location>
</feature>
<keyword evidence="5" id="KW-1185">Reference proteome</keyword>
<evidence type="ECO:0000256" key="1">
    <source>
        <dbReference type="RuleBase" id="RU000383"/>
    </source>
</evidence>
<protein>
    <submittedName>
        <fullName evidence="4">Cyclin-T1-5</fullName>
    </submittedName>
</protein>
<dbReference type="InterPro" id="IPR043198">
    <property type="entry name" value="Cyclin/Ssn8"/>
</dbReference>
<dbReference type="SMART" id="SM00385">
    <property type="entry name" value="CYCLIN"/>
    <property type="match status" value="1"/>
</dbReference>
<gene>
    <name evidence="4" type="ORF">BN7_2349</name>
</gene>
<name>K0KCL3_WICCF</name>
<feature type="compositionally biased region" description="Polar residues" evidence="2">
    <location>
        <begin position="455"/>
        <end position="507"/>
    </location>
</feature>
<feature type="compositionally biased region" description="Acidic residues" evidence="2">
    <location>
        <begin position="636"/>
        <end position="645"/>
    </location>
</feature>
<dbReference type="Pfam" id="PF00134">
    <property type="entry name" value="Cyclin_N"/>
    <property type="match status" value="1"/>
</dbReference>
<feature type="compositionally biased region" description="Basic and acidic residues" evidence="2">
    <location>
        <begin position="373"/>
        <end position="412"/>
    </location>
</feature>
<feature type="compositionally biased region" description="Polar residues" evidence="2">
    <location>
        <begin position="323"/>
        <end position="366"/>
    </location>
</feature>
<dbReference type="Gene3D" id="1.10.472.10">
    <property type="entry name" value="Cyclin-like"/>
    <property type="match status" value="1"/>
</dbReference>
<comment type="similarity">
    <text evidence="1">Belongs to the cyclin family.</text>
</comment>
<dbReference type="InterPro" id="IPR036915">
    <property type="entry name" value="Cyclin-like_sf"/>
</dbReference>
<dbReference type="InterPro" id="IPR013763">
    <property type="entry name" value="Cyclin-like_dom"/>
</dbReference>
<dbReference type="InParanoid" id="K0KCL3"/>
<dbReference type="GO" id="GO:0016538">
    <property type="term" value="F:cyclin-dependent protein serine/threonine kinase regulator activity"/>
    <property type="evidence" value="ECO:0007669"/>
    <property type="project" value="InterPro"/>
</dbReference>
<evidence type="ECO:0000259" key="3">
    <source>
        <dbReference type="SMART" id="SM00385"/>
    </source>
</evidence>
<dbReference type="AlphaFoldDB" id="K0KCL3"/>
<keyword evidence="1" id="KW-0195">Cyclin</keyword>
<sequence>MNDSIGYNNNHDGNVNPKFEDPSLYWQRNNKIDKNDWLYSLNDLNSSPSVKTQYGLKNELDRYRMSQDRIINACKMLNIGKAAIFCSMIYLQRFYQRYSMKEFSTTSISCACLYIACKKLEMHRNLKQLSAAYARIISGKFSRSEDIPEDILWKTRDDLEMNEDFVLATLCFDLKLTNPYQYIEDILNPKGYDYKLIKAFTISKIESLTTSQIFLIFKIEDIIITFLIFSSILKKIEFPIDHFKNLNLEINPEEILKIKELTKTIYQTHELNSTPLDDVLNLDIAEEDIVKVINGSLTSPPEPLPEPESDLQSQPSLQPNQQETSQPIQPNQVSDTTQLNPTLPKVTSQNNQNVSQLQPNETSAQIPKQIYTIDKKADSIESPKPVKDEISLPPHEEVQDSVKNVKVEKIETKPPNLGDSIKIDKAIKQENKPIDSTKVSKKENESTKLPPGSIGTKSKIFQTKSTFGRQNLNIPKSNSVFAKTKSPSPQKFINSPTRDSLKPSSSIKTEISSKPKETTTSKTSKVSKASTAVDSKINSPITRVSAPISRPKSPNTEPTTTKRVTRRKENDKESSPDSKPSRKLPVNIAQPHAKRSASSTNLSGKVPNKRQTTGERKSNAGRKSRKDKLQNILDSIDSDLSDLSD</sequence>
<evidence type="ECO:0000313" key="4">
    <source>
        <dbReference type="EMBL" id="CCH42805.1"/>
    </source>
</evidence>
<dbReference type="eggNOG" id="KOG0834">
    <property type="taxonomic scope" value="Eukaryota"/>
</dbReference>
<dbReference type="HOGENOM" id="CLU_424658_0_0_1"/>
<proteinExistence type="inferred from homology"/>
<dbReference type="GO" id="GO:0006357">
    <property type="term" value="P:regulation of transcription by RNA polymerase II"/>
    <property type="evidence" value="ECO:0007669"/>
    <property type="project" value="InterPro"/>
</dbReference>
<organism evidence="4 5">
    <name type="scientific">Wickerhamomyces ciferrii (strain ATCC 14091 / BCRC 22168 / CBS 111 / JCM 3599 / NBRC 0793 / NRRL Y-1031 F-60-10)</name>
    <name type="common">Yeast</name>
    <name type="synonym">Pichia ciferrii</name>
    <dbReference type="NCBI Taxonomy" id="1206466"/>
    <lineage>
        <taxon>Eukaryota</taxon>
        <taxon>Fungi</taxon>
        <taxon>Dikarya</taxon>
        <taxon>Ascomycota</taxon>
        <taxon>Saccharomycotina</taxon>
        <taxon>Saccharomycetes</taxon>
        <taxon>Phaffomycetales</taxon>
        <taxon>Wickerhamomycetaceae</taxon>
        <taxon>Wickerhamomyces</taxon>
    </lineage>
</organism>
<reference evidence="4 5" key="1">
    <citation type="journal article" date="2012" name="Eukaryot. Cell">
        <title>Draft genome sequence of Wickerhamomyces ciferrii NRRL Y-1031 F-60-10.</title>
        <authorList>
            <person name="Schneider J."/>
            <person name="Andrea H."/>
            <person name="Blom J."/>
            <person name="Jaenicke S."/>
            <person name="Ruckert C."/>
            <person name="Schorsch C."/>
            <person name="Szczepanowski R."/>
            <person name="Farwick M."/>
            <person name="Goesmann A."/>
            <person name="Puhler A."/>
            <person name="Schaffer S."/>
            <person name="Tauch A."/>
            <person name="Kohler T."/>
            <person name="Brinkrolf K."/>
        </authorList>
    </citation>
    <scope>NUCLEOTIDE SEQUENCE [LARGE SCALE GENOMIC DNA]</scope>
    <source>
        <strain evidence="5">ATCC 14091 / BCRC 22168 / CBS 111 / JCM 3599 / NBRC 0793 / NRRL Y-1031 F-60-10</strain>
    </source>
</reference>
<feature type="compositionally biased region" description="Low complexity" evidence="2">
    <location>
        <begin position="310"/>
        <end position="322"/>
    </location>
</feature>
<feature type="compositionally biased region" description="Polar residues" evidence="2">
    <location>
        <begin position="552"/>
        <end position="562"/>
    </location>
</feature>
<dbReference type="InterPro" id="IPR006671">
    <property type="entry name" value="Cyclin_N"/>
</dbReference>